<feature type="domain" description="DUF1559" evidence="2">
    <location>
        <begin position="30"/>
        <end position="321"/>
    </location>
</feature>
<dbReference type="EMBL" id="CP155447">
    <property type="protein sequence ID" value="XBH06660.1"/>
    <property type="molecule type" value="Genomic_DNA"/>
</dbReference>
<dbReference type="Gene3D" id="3.30.700.10">
    <property type="entry name" value="Glycoprotein, Type 4 Pilin"/>
    <property type="match status" value="1"/>
</dbReference>
<evidence type="ECO:0000313" key="3">
    <source>
        <dbReference type="EMBL" id="XBH06660.1"/>
    </source>
</evidence>
<dbReference type="InterPro" id="IPR045584">
    <property type="entry name" value="Pilin-like"/>
</dbReference>
<feature type="region of interest" description="Disordered" evidence="1">
    <location>
        <begin position="251"/>
        <end position="281"/>
    </location>
</feature>
<feature type="region of interest" description="Disordered" evidence="1">
    <location>
        <begin position="211"/>
        <end position="233"/>
    </location>
</feature>
<sequence length="342" mass="36387">MKRNGFTLIELLVVIAIIAVLIALLLPAVQAAREAARRMQCVNNLKQLGLALHNYEQAASALPPALVIAGSGTTVTWTNSFGAYSRLLPYIEGGNTYNAANFMVDMQTPPNDTVVRQVISVFICPSETQPVARALAAGGQYGIANYGFFEGDWFVWGGIGSTSKNRGTFGVNQSRSFAEFTDGLSNTLFMSEGKGYLTYFRDCSSFTATNMNAPPPPDADPATVAPEYNGSGGCAVREAEGRTQWFESGVHHNGMTTAWPPNKATPGKSGGKTYPDVDINSSREKLGRPSFAAVTARSYHSGGVNALLGDGSVRFVKSTINGWTWRALGTVGGGEVISADSF</sequence>
<gene>
    <name evidence="3" type="ORF">V5E97_11655</name>
</gene>
<reference evidence="3" key="1">
    <citation type="submission" date="2024-05" db="EMBL/GenBank/DDBJ databases">
        <title>Planctomycetes of the genus Singulisphaera possess chitinolytic capabilities.</title>
        <authorList>
            <person name="Ivanova A."/>
        </authorList>
    </citation>
    <scope>NUCLEOTIDE SEQUENCE</scope>
    <source>
        <strain evidence="3">Ch08T</strain>
    </source>
</reference>
<dbReference type="NCBIfam" id="TIGR02532">
    <property type="entry name" value="IV_pilin_GFxxxE"/>
    <property type="match status" value="1"/>
</dbReference>
<dbReference type="Pfam" id="PF07963">
    <property type="entry name" value="N_methyl"/>
    <property type="match status" value="1"/>
</dbReference>
<dbReference type="InterPro" id="IPR011453">
    <property type="entry name" value="DUF1559"/>
</dbReference>
<dbReference type="PANTHER" id="PTHR30093:SF2">
    <property type="entry name" value="TYPE II SECRETION SYSTEM PROTEIN H"/>
    <property type="match status" value="1"/>
</dbReference>
<dbReference type="Pfam" id="PF07596">
    <property type="entry name" value="SBP_bac_10"/>
    <property type="match status" value="1"/>
</dbReference>
<dbReference type="NCBIfam" id="TIGR04294">
    <property type="entry name" value="pre_pil_HX9DG"/>
    <property type="match status" value="1"/>
</dbReference>
<dbReference type="SUPFAM" id="SSF54523">
    <property type="entry name" value="Pili subunits"/>
    <property type="match status" value="1"/>
</dbReference>
<evidence type="ECO:0000259" key="2">
    <source>
        <dbReference type="Pfam" id="PF07596"/>
    </source>
</evidence>
<protein>
    <submittedName>
        <fullName evidence="3">DUF1559 domain-containing protein</fullName>
    </submittedName>
</protein>
<dbReference type="InterPro" id="IPR027558">
    <property type="entry name" value="Pre_pil_HX9DG_C"/>
</dbReference>
<accession>A0AAU7CNI5</accession>
<dbReference type="InterPro" id="IPR012902">
    <property type="entry name" value="N_methyl_site"/>
</dbReference>
<dbReference type="AlphaFoldDB" id="A0AAU7CNI5"/>
<name>A0AAU7CNI5_9BACT</name>
<organism evidence="3">
    <name type="scientific">Singulisphaera sp. Ch08</name>
    <dbReference type="NCBI Taxonomy" id="3120278"/>
    <lineage>
        <taxon>Bacteria</taxon>
        <taxon>Pseudomonadati</taxon>
        <taxon>Planctomycetota</taxon>
        <taxon>Planctomycetia</taxon>
        <taxon>Isosphaerales</taxon>
        <taxon>Isosphaeraceae</taxon>
        <taxon>Singulisphaera</taxon>
    </lineage>
</organism>
<dbReference type="RefSeq" id="WP_406699509.1">
    <property type="nucleotide sequence ID" value="NZ_CP155447.1"/>
</dbReference>
<evidence type="ECO:0000256" key="1">
    <source>
        <dbReference type="SAM" id="MobiDB-lite"/>
    </source>
</evidence>
<dbReference type="PANTHER" id="PTHR30093">
    <property type="entry name" value="GENERAL SECRETION PATHWAY PROTEIN G"/>
    <property type="match status" value="1"/>
</dbReference>
<proteinExistence type="predicted"/>